<accession>A0A0C3B1P4</accession>
<dbReference type="Proteomes" id="UP000054097">
    <property type="component" value="Unassembled WGS sequence"/>
</dbReference>
<name>A0A0C3B1P4_SERVB</name>
<dbReference type="AlphaFoldDB" id="A0A0C3B1P4"/>
<dbReference type="EMBL" id="KN824283">
    <property type="protein sequence ID" value="KIM30765.1"/>
    <property type="molecule type" value="Genomic_DNA"/>
</dbReference>
<dbReference type="HOGENOM" id="CLU_1971855_0_0_1"/>
<keyword evidence="2" id="KW-1185">Reference proteome</keyword>
<gene>
    <name evidence="1" type="ORF">M408DRAFT_269872</name>
</gene>
<proteinExistence type="predicted"/>
<evidence type="ECO:0008006" key="3">
    <source>
        <dbReference type="Google" id="ProtNLM"/>
    </source>
</evidence>
<protein>
    <recommendedName>
        <fullName evidence="3">C2H2-type domain-containing protein</fullName>
    </recommendedName>
</protein>
<sequence length="127" mass="14783">MRTKMGPRHQHHQYLDSLLRSKCPKDRLPALEVAIRFRDEHAPDTVIPNELLDELLQVDDGDKYYCFCCPRAQKPRTITPARDHVRKSLGNYPFRCPNEWCQHSSLRQADLNKHIKTCINAAMSQVS</sequence>
<evidence type="ECO:0000313" key="2">
    <source>
        <dbReference type="Proteomes" id="UP000054097"/>
    </source>
</evidence>
<dbReference type="OrthoDB" id="3219802at2759"/>
<reference evidence="2" key="2">
    <citation type="submission" date="2015-01" db="EMBL/GenBank/DDBJ databases">
        <title>Evolutionary Origins and Diversification of the Mycorrhizal Mutualists.</title>
        <authorList>
            <consortium name="DOE Joint Genome Institute"/>
            <consortium name="Mycorrhizal Genomics Consortium"/>
            <person name="Kohler A."/>
            <person name="Kuo A."/>
            <person name="Nagy L.G."/>
            <person name="Floudas D."/>
            <person name="Copeland A."/>
            <person name="Barry K.W."/>
            <person name="Cichocki N."/>
            <person name="Veneault-Fourrey C."/>
            <person name="LaButti K."/>
            <person name="Lindquist E.A."/>
            <person name="Lipzen A."/>
            <person name="Lundell T."/>
            <person name="Morin E."/>
            <person name="Murat C."/>
            <person name="Riley R."/>
            <person name="Ohm R."/>
            <person name="Sun H."/>
            <person name="Tunlid A."/>
            <person name="Henrissat B."/>
            <person name="Grigoriev I.V."/>
            <person name="Hibbett D.S."/>
            <person name="Martin F."/>
        </authorList>
    </citation>
    <scope>NUCLEOTIDE SEQUENCE [LARGE SCALE GENOMIC DNA]</scope>
    <source>
        <strain evidence="2">MAFF 305830</strain>
    </source>
</reference>
<organism evidence="1 2">
    <name type="scientific">Serendipita vermifera MAFF 305830</name>
    <dbReference type="NCBI Taxonomy" id="933852"/>
    <lineage>
        <taxon>Eukaryota</taxon>
        <taxon>Fungi</taxon>
        <taxon>Dikarya</taxon>
        <taxon>Basidiomycota</taxon>
        <taxon>Agaricomycotina</taxon>
        <taxon>Agaricomycetes</taxon>
        <taxon>Sebacinales</taxon>
        <taxon>Serendipitaceae</taxon>
        <taxon>Serendipita</taxon>
    </lineage>
</organism>
<reference evidence="1 2" key="1">
    <citation type="submission" date="2014-04" db="EMBL/GenBank/DDBJ databases">
        <authorList>
            <consortium name="DOE Joint Genome Institute"/>
            <person name="Kuo A."/>
            <person name="Zuccaro A."/>
            <person name="Kohler A."/>
            <person name="Nagy L.G."/>
            <person name="Floudas D."/>
            <person name="Copeland A."/>
            <person name="Barry K.W."/>
            <person name="Cichocki N."/>
            <person name="Veneault-Fourrey C."/>
            <person name="LaButti K."/>
            <person name="Lindquist E.A."/>
            <person name="Lipzen A."/>
            <person name="Lundell T."/>
            <person name="Morin E."/>
            <person name="Murat C."/>
            <person name="Sun H."/>
            <person name="Tunlid A."/>
            <person name="Henrissat B."/>
            <person name="Grigoriev I.V."/>
            <person name="Hibbett D.S."/>
            <person name="Martin F."/>
            <person name="Nordberg H.P."/>
            <person name="Cantor M.N."/>
            <person name="Hua S.X."/>
        </authorList>
    </citation>
    <scope>NUCLEOTIDE SEQUENCE [LARGE SCALE GENOMIC DNA]</scope>
    <source>
        <strain evidence="1 2">MAFF 305830</strain>
    </source>
</reference>
<evidence type="ECO:0000313" key="1">
    <source>
        <dbReference type="EMBL" id="KIM30765.1"/>
    </source>
</evidence>